<feature type="domain" description="Alcohol dehydrogenase-like N-terminal" evidence="2">
    <location>
        <begin position="30"/>
        <end position="89"/>
    </location>
</feature>
<evidence type="ECO:0000313" key="3">
    <source>
        <dbReference type="EMBL" id="RNC97250.1"/>
    </source>
</evidence>
<dbReference type="InterPro" id="IPR050129">
    <property type="entry name" value="Zn_alcohol_dh"/>
</dbReference>
<dbReference type="Pfam" id="PF08240">
    <property type="entry name" value="ADH_N"/>
    <property type="match status" value="1"/>
</dbReference>
<keyword evidence="4" id="KW-1185">Reference proteome</keyword>
<dbReference type="OrthoDB" id="9770238at2"/>
<evidence type="ECO:0000259" key="2">
    <source>
        <dbReference type="Pfam" id="PF08240"/>
    </source>
</evidence>
<dbReference type="Gene3D" id="3.40.50.720">
    <property type="entry name" value="NAD(P)-binding Rossmann-like Domain"/>
    <property type="match status" value="1"/>
</dbReference>
<dbReference type="RefSeq" id="WP_122973401.1">
    <property type="nucleotide sequence ID" value="NZ_RHLQ01000057.1"/>
</dbReference>
<dbReference type="SUPFAM" id="SSF51735">
    <property type="entry name" value="NAD(P)-binding Rossmann-fold domains"/>
    <property type="match status" value="1"/>
</dbReference>
<reference evidence="3 4" key="1">
    <citation type="journal article" date="2014" name="Int. J. Syst. Evol. Microbiol.">
        <title>Lysinibacillus halotolerans sp. nov., isolated from saline-alkaline soil.</title>
        <authorList>
            <person name="Kong D."/>
            <person name="Wang Y."/>
            <person name="Zhao B."/>
            <person name="Li Y."/>
            <person name="Song J."/>
            <person name="Zhai Y."/>
            <person name="Zhang C."/>
            <person name="Wang H."/>
            <person name="Chen X."/>
            <person name="Zhao B."/>
            <person name="Ruan Z."/>
        </authorList>
    </citation>
    <scope>NUCLEOTIDE SEQUENCE [LARGE SCALE GENOMIC DNA]</scope>
    <source>
        <strain evidence="3 4">MCCC 1A12703</strain>
    </source>
</reference>
<dbReference type="AlphaFoldDB" id="A0A3M8H598"/>
<dbReference type="EMBL" id="RHLQ01000057">
    <property type="protein sequence ID" value="RNC97250.1"/>
    <property type="molecule type" value="Genomic_DNA"/>
</dbReference>
<comment type="caution">
    <text evidence="3">The sequence shown here is derived from an EMBL/GenBank/DDBJ whole genome shotgun (WGS) entry which is preliminary data.</text>
</comment>
<dbReference type="InterPro" id="IPR013154">
    <property type="entry name" value="ADH-like_N"/>
</dbReference>
<name>A0A3M8H598_9BACI</name>
<protein>
    <recommendedName>
        <fullName evidence="2">Alcohol dehydrogenase-like N-terminal domain-containing protein</fullName>
    </recommendedName>
</protein>
<dbReference type="InterPro" id="IPR036291">
    <property type="entry name" value="NAD(P)-bd_dom_sf"/>
</dbReference>
<evidence type="ECO:0000256" key="1">
    <source>
        <dbReference type="ARBA" id="ARBA00023002"/>
    </source>
</evidence>
<proteinExistence type="predicted"/>
<dbReference type="PANTHER" id="PTHR43401">
    <property type="entry name" value="L-THREONINE 3-DEHYDROGENASE"/>
    <property type="match status" value="1"/>
</dbReference>
<dbReference type="InterPro" id="IPR011032">
    <property type="entry name" value="GroES-like_sf"/>
</dbReference>
<dbReference type="Proteomes" id="UP000279909">
    <property type="component" value="Unassembled WGS sequence"/>
</dbReference>
<dbReference type="Gene3D" id="3.90.180.10">
    <property type="entry name" value="Medium-chain alcohol dehydrogenases, catalytic domain"/>
    <property type="match status" value="2"/>
</dbReference>
<dbReference type="GO" id="GO:0016491">
    <property type="term" value="F:oxidoreductase activity"/>
    <property type="evidence" value="ECO:0007669"/>
    <property type="project" value="UniProtKB-KW"/>
</dbReference>
<keyword evidence="1" id="KW-0560">Oxidoreductase</keyword>
<dbReference type="PANTHER" id="PTHR43401:SF2">
    <property type="entry name" value="L-THREONINE 3-DEHYDROGENASE"/>
    <property type="match status" value="1"/>
</dbReference>
<accession>A0A3M8H598</accession>
<dbReference type="SUPFAM" id="SSF50129">
    <property type="entry name" value="GroES-like"/>
    <property type="match status" value="1"/>
</dbReference>
<evidence type="ECO:0000313" key="4">
    <source>
        <dbReference type="Proteomes" id="UP000279909"/>
    </source>
</evidence>
<organism evidence="3 4">
    <name type="scientific">Lysinibacillus halotolerans</name>
    <dbReference type="NCBI Taxonomy" id="1368476"/>
    <lineage>
        <taxon>Bacteria</taxon>
        <taxon>Bacillati</taxon>
        <taxon>Bacillota</taxon>
        <taxon>Bacilli</taxon>
        <taxon>Bacillales</taxon>
        <taxon>Bacillaceae</taxon>
        <taxon>Lysinibacillus</taxon>
    </lineage>
</organism>
<sequence length="298" mass="34486">MNNILTITSAEMVSPMKFNWIKREHQIENSDLIIKVLLWGICSSDYKTFKEGDGRYFGHEMVGKVLQGNEYFKVGSLVVPFHSNVNNSNKEEFNYELGFKDYLYIPPSKYDSIFTIPNTNVPDKYVFLDSLACVIHALKITDLYKTSNLNILILGEGFIANLFADILSSEKNRITFSSRKKSIKHSGNFDICIDTTGSNHFINFHLDNIRNNGLLLCFCKPDTDNMDLNKIRLKEIKLQYSRFCKREDVITAIEQILNNRIKFDKYITTYNGEEYLRKAFEDFANKSIIRGVIRIGED</sequence>
<gene>
    <name evidence="3" type="ORF">EC501_16270</name>
</gene>